<name>A0A7H0EQJ2_KLEVA</name>
<dbReference type="AlphaFoldDB" id="A0A7H0EQJ2"/>
<organism evidence="1 2">
    <name type="scientific">Klebsiella variicola</name>
    <dbReference type="NCBI Taxonomy" id="244366"/>
    <lineage>
        <taxon>Bacteria</taxon>
        <taxon>Pseudomonadati</taxon>
        <taxon>Pseudomonadota</taxon>
        <taxon>Gammaproteobacteria</taxon>
        <taxon>Enterobacterales</taxon>
        <taxon>Enterobacteriaceae</taxon>
        <taxon>Klebsiella/Raoultella group</taxon>
        <taxon>Klebsiella</taxon>
        <taxon>Klebsiella pneumoniae complex</taxon>
    </lineage>
</organism>
<proteinExistence type="predicted"/>
<evidence type="ECO:0000313" key="1">
    <source>
        <dbReference type="EMBL" id="QNP26058.1"/>
    </source>
</evidence>
<dbReference type="EMBL" id="CP060807">
    <property type="protein sequence ID" value="QNP26058.1"/>
    <property type="molecule type" value="Genomic_DNA"/>
</dbReference>
<accession>A0A7H0EQJ2</accession>
<dbReference type="RefSeq" id="WP_153682606.1">
    <property type="nucleotide sequence ID" value="NZ_CAAHFX010000002.1"/>
</dbReference>
<dbReference type="Proteomes" id="UP000516181">
    <property type="component" value="Chromosome"/>
</dbReference>
<sequence length="56" mass="6522">MYKLIVLQWLSWSVGNEVFYNNLIFDKIMPLMVNSSLMAFFGRLNASDAEKTDVIF</sequence>
<evidence type="ECO:0000313" key="2">
    <source>
        <dbReference type="Proteomes" id="UP000516181"/>
    </source>
</evidence>
<reference evidence="1 2" key="1">
    <citation type="submission" date="2020-08" db="EMBL/GenBank/DDBJ databases">
        <title>Complete genome sequence of Klebsiella pneumoniae KP2757.</title>
        <authorList>
            <person name="Zhang X."/>
        </authorList>
    </citation>
    <scope>NUCLEOTIDE SEQUENCE [LARGE SCALE GENOMIC DNA]</scope>
    <source>
        <strain evidence="1 2">KP2757</strain>
    </source>
</reference>
<protein>
    <submittedName>
        <fullName evidence="1">Uncharacterized protein</fullName>
    </submittedName>
</protein>
<gene>
    <name evidence="1" type="ORF">IAP99_06780</name>
</gene>